<dbReference type="InterPro" id="IPR036397">
    <property type="entry name" value="RNaseH_sf"/>
</dbReference>
<reference evidence="7" key="1">
    <citation type="submission" date="2022-05" db="EMBL/GenBank/DDBJ databases">
        <title>Impact of host demography and evolutionary history on endosymbiont molecular evolution: a test in carpenter ants (Genus Camponotus) and their Blochmannia endosymbionts.</title>
        <authorList>
            <person name="Manthey J.D."/>
            <person name="Giron J.C."/>
            <person name="Hruska J.P."/>
        </authorList>
    </citation>
    <scope>NUCLEOTIDE SEQUENCE</scope>
    <source>
        <strain evidence="7">C-006</strain>
    </source>
</reference>
<dbReference type="NCBIfam" id="NF003765">
    <property type="entry name" value="PRK05359.1"/>
    <property type="match status" value="1"/>
</dbReference>
<dbReference type="EC" id="3.1.-.-" evidence="5"/>
<comment type="function">
    <text evidence="5">3'-to-5' exoribonuclease specific for small oligoribonucleotides.</text>
</comment>
<protein>
    <recommendedName>
        <fullName evidence="5">Oligoribonuclease</fullName>
        <ecNumber evidence="5">3.1.-.-</ecNumber>
    </recommendedName>
</protein>
<proteinExistence type="inferred from homology"/>
<keyword evidence="4 5" id="KW-0269">Exonuclease</keyword>
<dbReference type="InterPro" id="IPR012337">
    <property type="entry name" value="RNaseH-like_sf"/>
</dbReference>
<dbReference type="RefSeq" id="WP_250223293.1">
    <property type="nucleotide sequence ID" value="NZ_CP097762.1"/>
</dbReference>
<dbReference type="EMBL" id="CP097762">
    <property type="protein sequence ID" value="URJ25162.1"/>
    <property type="molecule type" value="Genomic_DNA"/>
</dbReference>
<dbReference type="Gene3D" id="3.30.420.10">
    <property type="entry name" value="Ribonuclease H-like superfamily/Ribonuclease H"/>
    <property type="match status" value="1"/>
</dbReference>
<dbReference type="InterPro" id="IPR022894">
    <property type="entry name" value="Oligoribonuclease"/>
</dbReference>
<dbReference type="InterPro" id="IPR013520">
    <property type="entry name" value="Ribonucl_H"/>
</dbReference>
<keyword evidence="3 5" id="KW-0378">Hydrolase</keyword>
<dbReference type="CDD" id="cd06135">
    <property type="entry name" value="Orn"/>
    <property type="match status" value="1"/>
</dbReference>
<gene>
    <name evidence="5 7" type="primary">orn</name>
    <name evidence="7" type="ORF">M9405_00270</name>
</gene>
<evidence type="ECO:0000256" key="3">
    <source>
        <dbReference type="ARBA" id="ARBA00022801"/>
    </source>
</evidence>
<dbReference type="GO" id="GO:0016787">
    <property type="term" value="F:hydrolase activity"/>
    <property type="evidence" value="ECO:0007669"/>
    <property type="project" value="UniProtKB-KW"/>
</dbReference>
<dbReference type="SUPFAM" id="SSF53098">
    <property type="entry name" value="Ribonuclease H-like"/>
    <property type="match status" value="1"/>
</dbReference>
<keyword evidence="5" id="KW-0963">Cytoplasm</keyword>
<dbReference type="Proteomes" id="UP001056834">
    <property type="component" value="Chromosome"/>
</dbReference>
<evidence type="ECO:0000256" key="5">
    <source>
        <dbReference type="HAMAP-Rule" id="MF_00045"/>
    </source>
</evidence>
<evidence type="ECO:0000256" key="4">
    <source>
        <dbReference type="ARBA" id="ARBA00022839"/>
    </source>
</evidence>
<comment type="similarity">
    <text evidence="1 5">Belongs to the oligoribonuclease family.</text>
</comment>
<evidence type="ECO:0000313" key="7">
    <source>
        <dbReference type="EMBL" id="URJ25162.1"/>
    </source>
</evidence>
<name>A0ABY4SUZ2_9ENTR</name>
<evidence type="ECO:0000256" key="1">
    <source>
        <dbReference type="ARBA" id="ARBA00009921"/>
    </source>
</evidence>
<feature type="active site" evidence="5">
    <location>
        <position position="127"/>
    </location>
</feature>
<keyword evidence="8" id="KW-1185">Reference proteome</keyword>
<evidence type="ECO:0000256" key="2">
    <source>
        <dbReference type="ARBA" id="ARBA00022722"/>
    </source>
</evidence>
<comment type="subcellular location">
    <subcellularLocation>
        <location evidence="5">Cytoplasm</location>
    </subcellularLocation>
</comment>
<keyword evidence="2 5" id="KW-0540">Nuclease</keyword>
<dbReference type="SMART" id="SM00479">
    <property type="entry name" value="EXOIII"/>
    <property type="match status" value="1"/>
</dbReference>
<evidence type="ECO:0000313" key="8">
    <source>
        <dbReference type="Proteomes" id="UP001056834"/>
    </source>
</evidence>
<dbReference type="PANTHER" id="PTHR11046">
    <property type="entry name" value="OLIGORIBONUCLEASE, MITOCHONDRIAL"/>
    <property type="match status" value="1"/>
</dbReference>
<evidence type="ECO:0000259" key="6">
    <source>
        <dbReference type="SMART" id="SM00479"/>
    </source>
</evidence>
<sequence length="179" mass="20971">MYNDNLIWIDLEMTGLNLEKDRILEIATLVTDSKLNILSEGPVIAIFQSETQLSLMDDWNMNVHNATGLLQKVRSSKFNEINAANLTISFLKNWVAFKKSPICGNNIAQDRRFLLKYMPELENYFNYHYLDVSTLKELVLRWRSDLLSGLKLKKTHRALDDIRSSVTELTYYRKYFLKL</sequence>
<organism evidence="7 8">
    <name type="scientific">Candidatus Blochmannia ocreatus</name>
    <name type="common">nom. nud.</name>
    <dbReference type="NCBI Taxonomy" id="251538"/>
    <lineage>
        <taxon>Bacteria</taxon>
        <taxon>Pseudomonadati</taxon>
        <taxon>Pseudomonadota</taxon>
        <taxon>Gammaproteobacteria</taxon>
        <taxon>Enterobacterales</taxon>
        <taxon>Enterobacteriaceae</taxon>
        <taxon>ant endosymbionts</taxon>
        <taxon>Candidatus Blochmanniella</taxon>
    </lineage>
</organism>
<feature type="domain" description="Exonuclease" evidence="6">
    <location>
        <begin position="5"/>
        <end position="178"/>
    </location>
</feature>
<dbReference type="Pfam" id="PF00929">
    <property type="entry name" value="RNase_T"/>
    <property type="match status" value="1"/>
</dbReference>
<dbReference type="HAMAP" id="MF_00045">
    <property type="entry name" value="Oligoribonuclease"/>
    <property type="match status" value="1"/>
</dbReference>
<dbReference type="PANTHER" id="PTHR11046:SF0">
    <property type="entry name" value="OLIGORIBONUCLEASE, MITOCHONDRIAL"/>
    <property type="match status" value="1"/>
</dbReference>
<accession>A0ABY4SUZ2</accession>